<evidence type="ECO:0000256" key="1">
    <source>
        <dbReference type="SAM" id="MobiDB-lite"/>
    </source>
</evidence>
<reference evidence="4" key="1">
    <citation type="submission" date="2022-10" db="EMBL/GenBank/DDBJ databases">
        <title>Culturing micro-colonial fungi from biological soil crusts in the Mojave desert and describing Neophaeococcomyces mojavensis, and introducing the new genera and species Taxawa tesnikishii.</title>
        <authorList>
            <person name="Kurbessoian T."/>
            <person name="Stajich J.E."/>
        </authorList>
    </citation>
    <scope>NUCLEOTIDE SEQUENCE</scope>
    <source>
        <strain evidence="4">TK_35</strain>
    </source>
</reference>
<name>A0AA39CW81_9EURO</name>
<dbReference type="Pfam" id="PF05272">
    <property type="entry name" value="VapE-like_dom"/>
    <property type="match status" value="1"/>
</dbReference>
<comment type="caution">
    <text evidence="4">The sequence shown here is derived from an EMBL/GenBank/DDBJ whole genome shotgun (WGS) entry which is preliminary data.</text>
</comment>
<organism evidence="4">
    <name type="scientific">Knufia peltigerae</name>
    <dbReference type="NCBI Taxonomy" id="1002370"/>
    <lineage>
        <taxon>Eukaryota</taxon>
        <taxon>Fungi</taxon>
        <taxon>Dikarya</taxon>
        <taxon>Ascomycota</taxon>
        <taxon>Pezizomycotina</taxon>
        <taxon>Eurotiomycetes</taxon>
        <taxon>Chaetothyriomycetidae</taxon>
        <taxon>Chaetothyriales</taxon>
        <taxon>Trichomeriaceae</taxon>
        <taxon>Knufia</taxon>
    </lineage>
</organism>
<dbReference type="Pfam" id="PF24751">
    <property type="entry name" value="DUF7696"/>
    <property type="match status" value="1"/>
</dbReference>
<feature type="domain" description="Toprim" evidence="3">
    <location>
        <begin position="252"/>
        <end position="356"/>
    </location>
</feature>
<feature type="region of interest" description="Disordered" evidence="1">
    <location>
        <begin position="1"/>
        <end position="34"/>
    </location>
</feature>
<dbReference type="InterPro" id="IPR007936">
    <property type="entry name" value="VapE-like_dom"/>
</dbReference>
<dbReference type="PANTHER" id="PTHR34985">
    <property type="entry name" value="SLR0554 PROTEIN"/>
    <property type="match status" value="1"/>
</dbReference>
<gene>
    <name evidence="4" type="ORF">H2204_009139</name>
</gene>
<evidence type="ECO:0000259" key="2">
    <source>
        <dbReference type="Pfam" id="PF05272"/>
    </source>
</evidence>
<feature type="region of interest" description="Disordered" evidence="1">
    <location>
        <begin position="125"/>
        <end position="144"/>
    </location>
</feature>
<dbReference type="InterPro" id="IPR034154">
    <property type="entry name" value="TOPRIM_DnaG/twinkle"/>
</dbReference>
<dbReference type="InterPro" id="IPR006171">
    <property type="entry name" value="TOPRIM_dom"/>
</dbReference>
<evidence type="ECO:0000259" key="3">
    <source>
        <dbReference type="Pfam" id="PF13362"/>
    </source>
</evidence>
<feature type="domain" description="Virulence-associated protein E-like" evidence="2">
    <location>
        <begin position="498"/>
        <end position="719"/>
    </location>
</feature>
<dbReference type="CDD" id="cd01029">
    <property type="entry name" value="TOPRIM_primases"/>
    <property type="match status" value="1"/>
</dbReference>
<proteinExistence type="predicted"/>
<dbReference type="PANTHER" id="PTHR34985:SF1">
    <property type="entry name" value="SLR0554 PROTEIN"/>
    <property type="match status" value="1"/>
</dbReference>
<sequence length="879" mass="97095">MSREQRAAHSTLAATGRCEPNHASRGPRRMQTPPPVQDIVPAFLQAMHAHGIVPDARGRDALNADGTLVRFHVEGDRRGTRNGWAVLFGDNVPAGEFGSWRTGLRQGWCAKSPTSLTAAEQRAIRQRQDAARAERERQQREREDAAAKAANVLWNRAVPADASHPYLVRKGIQAHGLRVAAWPVRNSDGLVFRHIDNALLVPVMNTTGRIVSLQAIFPRMDPALGRDKDFLAGGRKQGCFHVIGKPLSSQPIAIAEGYATAESIHQATGWCVVVAWDAGNLASVARAWRTAMPDASLVICADNDQWTRQPLDNPGVTQATHAAADIDARVVWPEFAVLHDEDDRPTDFNDLHLREGLKALRAQLMPAPAATGDEAAAEDDAPAAAAARYLVPGNLSAFDTFTPFPDCSARGRPLPTARNLAELCRRTGVIVRYNVIRKDLEILVPGLQTTVDNAKEVAAGEVMDCMHRAGMAVASFETNLCQVAEANPYNPVASWITSRPWDGQSRLQAFFDTVQEAQPTRMADGRVLKDILMRRWLISGVAAAFEPDGVVARGVLTFVSKQNLGKTRWARQLAPAELQLIADGVVLDPANKDSVKQVISKWIVELGEVDATFRRTDIAALKSFISRSHDEIRRPYARTESRYARRTILFASVNDERFLRDATGNTRWWTVHAVALGEPARIDMQQVWAEAHALYCSGETWHLASDELDALNATNSEHEPISPIAELIDRHFDWSLPAEQRSVPYRATEIAIAVGIDKPNRRDVNEAAAYVVKRHDPQRCRARRRTVLMPRTHDGRDVGSGSADWRLDCEARHLLGLDGYHCIDARGRRMKIGPRRHRQQYLQGVQAARGLAEHDRLATAALRIWDAAAPVPPAMDGSR</sequence>
<dbReference type="InterPro" id="IPR056113">
    <property type="entry name" value="DUF7696"/>
</dbReference>
<protein>
    <submittedName>
        <fullName evidence="4">Uncharacterized protein</fullName>
    </submittedName>
</protein>
<dbReference type="Pfam" id="PF13362">
    <property type="entry name" value="Toprim_3"/>
    <property type="match status" value="1"/>
</dbReference>
<evidence type="ECO:0000313" key="4">
    <source>
        <dbReference type="EMBL" id="KAJ9628981.1"/>
    </source>
</evidence>
<accession>A0AA39CW81</accession>
<dbReference type="EMBL" id="JAPDRN010000070">
    <property type="protein sequence ID" value="KAJ9628981.1"/>
    <property type="molecule type" value="Genomic_DNA"/>
</dbReference>
<dbReference type="AlphaFoldDB" id="A0AA39CW81"/>